<dbReference type="GO" id="GO:0004803">
    <property type="term" value="F:transposase activity"/>
    <property type="evidence" value="ECO:0007669"/>
    <property type="project" value="InterPro"/>
</dbReference>
<organism evidence="2 3">
    <name type="scientific">Ligilactobacillus salivarius</name>
    <dbReference type="NCBI Taxonomy" id="1624"/>
    <lineage>
        <taxon>Bacteria</taxon>
        <taxon>Bacillati</taxon>
        <taxon>Bacillota</taxon>
        <taxon>Bacilli</taxon>
        <taxon>Lactobacillales</taxon>
        <taxon>Lactobacillaceae</taxon>
        <taxon>Ligilactobacillus</taxon>
    </lineage>
</organism>
<sequence>MKLRHFKRKFTVDFKLRVINYYLNNDVSMSKVAASHNLLCSQISIWLKLFMEGGSEALKPKKKGRPSKMSKMTKKDARKILKKESDEIAALKSELRQVKMERDILKKSLTLFGPSKPRRKQ</sequence>
<keyword evidence="1" id="KW-0175">Coiled coil</keyword>
<evidence type="ECO:0000256" key="1">
    <source>
        <dbReference type="SAM" id="Coils"/>
    </source>
</evidence>
<name>A0AAX3X6D4_9LACO</name>
<dbReference type="Gene3D" id="1.10.10.10">
    <property type="entry name" value="Winged helix-like DNA-binding domain superfamily/Winged helix DNA-binding domain"/>
    <property type="match status" value="1"/>
</dbReference>
<dbReference type="InterPro" id="IPR036388">
    <property type="entry name" value="WH-like_DNA-bd_sf"/>
</dbReference>
<gene>
    <name evidence="2" type="ORF">QFE45_03025</name>
</gene>
<evidence type="ECO:0000313" key="3">
    <source>
        <dbReference type="Proteomes" id="UP001231316"/>
    </source>
</evidence>
<protein>
    <submittedName>
        <fullName evidence="2">Transposase</fullName>
    </submittedName>
</protein>
<dbReference type="SUPFAM" id="SSF46689">
    <property type="entry name" value="Homeodomain-like"/>
    <property type="match status" value="1"/>
</dbReference>
<dbReference type="InterPro" id="IPR052057">
    <property type="entry name" value="IS150/IS1296_orfA-like"/>
</dbReference>
<evidence type="ECO:0000313" key="2">
    <source>
        <dbReference type="EMBL" id="WII29088.1"/>
    </source>
</evidence>
<dbReference type="InterPro" id="IPR002514">
    <property type="entry name" value="Transposase_8"/>
</dbReference>
<accession>A0AAX3X6D4</accession>
<dbReference type="InterPro" id="IPR009057">
    <property type="entry name" value="Homeodomain-like_sf"/>
</dbReference>
<dbReference type="Pfam" id="PF01527">
    <property type="entry name" value="HTH_Tnp_1"/>
    <property type="match status" value="1"/>
</dbReference>
<feature type="coiled-coil region" evidence="1">
    <location>
        <begin position="74"/>
        <end position="108"/>
    </location>
</feature>
<dbReference type="PANTHER" id="PTHR33795:SF1">
    <property type="entry name" value="INSERTION ELEMENT IS150 PROTEIN INSJ"/>
    <property type="match status" value="1"/>
</dbReference>
<dbReference type="GO" id="GO:0006313">
    <property type="term" value="P:DNA transposition"/>
    <property type="evidence" value="ECO:0007669"/>
    <property type="project" value="InterPro"/>
</dbReference>
<reference evidence="2" key="1">
    <citation type="submission" date="2023-04" db="EMBL/GenBank/DDBJ databases">
        <title>Four porcine-derived lactic acid bacteria strains analyses and their evaluation as potential probiotics based on genomics.</title>
        <authorList>
            <person name="Niu D."/>
        </authorList>
    </citation>
    <scope>NUCLEOTIDE SEQUENCE</scope>
    <source>
        <strain evidence="2">ZSA5</strain>
    </source>
</reference>
<dbReference type="RefSeq" id="WP_225366367.1">
    <property type="nucleotide sequence ID" value="NZ_CP007647.1"/>
</dbReference>
<proteinExistence type="predicted"/>
<dbReference type="Proteomes" id="UP001231316">
    <property type="component" value="Chromosome"/>
</dbReference>
<dbReference type="GO" id="GO:0003677">
    <property type="term" value="F:DNA binding"/>
    <property type="evidence" value="ECO:0007669"/>
    <property type="project" value="InterPro"/>
</dbReference>
<dbReference type="PANTHER" id="PTHR33795">
    <property type="entry name" value="INSERTION ELEMENT IS150 PROTEIN INSJ"/>
    <property type="match status" value="1"/>
</dbReference>
<dbReference type="EMBL" id="CP123971">
    <property type="protein sequence ID" value="WII29088.1"/>
    <property type="molecule type" value="Genomic_DNA"/>
</dbReference>
<dbReference type="AlphaFoldDB" id="A0AAX3X6D4"/>